<evidence type="ECO:0000256" key="1">
    <source>
        <dbReference type="SAM" id="Phobius"/>
    </source>
</evidence>
<feature type="transmembrane region" description="Helical" evidence="1">
    <location>
        <begin position="184"/>
        <end position="207"/>
    </location>
</feature>
<protein>
    <submittedName>
        <fullName evidence="2">Abortive infection protein</fullName>
    </submittedName>
</protein>
<name>A0ABY8SQS8_9BURK</name>
<keyword evidence="1" id="KW-0472">Membrane</keyword>
<feature type="transmembrane region" description="Helical" evidence="1">
    <location>
        <begin position="149"/>
        <end position="172"/>
    </location>
</feature>
<keyword evidence="1" id="KW-0812">Transmembrane</keyword>
<dbReference type="RefSeq" id="WP_283486519.1">
    <property type="nucleotide sequence ID" value="NZ_CP125947.1"/>
</dbReference>
<evidence type="ECO:0000313" key="3">
    <source>
        <dbReference type="Proteomes" id="UP001240697"/>
    </source>
</evidence>
<feature type="transmembrane region" description="Helical" evidence="1">
    <location>
        <begin position="213"/>
        <end position="232"/>
    </location>
</feature>
<keyword evidence="3" id="KW-1185">Reference proteome</keyword>
<gene>
    <name evidence="2" type="ORF">QMY55_23655</name>
</gene>
<dbReference type="Proteomes" id="UP001240697">
    <property type="component" value="Chromosome"/>
</dbReference>
<organism evidence="2 3">
    <name type="scientific">Comamonas resistens</name>
    <dbReference type="NCBI Taxonomy" id="3046670"/>
    <lineage>
        <taxon>Bacteria</taxon>
        <taxon>Pseudomonadati</taxon>
        <taxon>Pseudomonadota</taxon>
        <taxon>Betaproteobacteria</taxon>
        <taxon>Burkholderiales</taxon>
        <taxon>Comamonadaceae</taxon>
        <taxon>Comamonas</taxon>
    </lineage>
</organism>
<feature type="transmembrane region" description="Helical" evidence="1">
    <location>
        <begin position="106"/>
        <end position="129"/>
    </location>
</feature>
<evidence type="ECO:0000313" key="2">
    <source>
        <dbReference type="EMBL" id="WHS65417.1"/>
    </source>
</evidence>
<feature type="transmembrane region" description="Helical" evidence="1">
    <location>
        <begin position="60"/>
        <end position="85"/>
    </location>
</feature>
<keyword evidence="1" id="KW-1133">Transmembrane helix</keyword>
<proteinExistence type="predicted"/>
<feature type="transmembrane region" description="Helical" evidence="1">
    <location>
        <begin position="20"/>
        <end position="40"/>
    </location>
</feature>
<dbReference type="EMBL" id="CP125947">
    <property type="protein sequence ID" value="WHS65417.1"/>
    <property type="molecule type" value="Genomic_DNA"/>
</dbReference>
<sequence>MNASPDPTRNLRPVRASQGWCLGLVLWLLGMPGVMSLAFSVQTEWLMRLAAVFSFPMVRWVVALGLALLLALAVTIGVTLGWRVGLGSALINIALQGRSPWRGIRFLSLPGLAGGIIGAAWLVTLVMFWPESLSVVDPVYSLPLLPKLLYGGITSELLLRYGVMSLVMWLLWRLFGQAQSRPGWLIGWSAVVLTALLAGTAPVYLAWSLSATLPSTVLAQLLLCEIVYGLLAGQLFWRYGLEVAILAHVVAYLLSHGLV</sequence>
<accession>A0ABY8SQS8</accession>
<reference evidence="2 3" key="1">
    <citation type="submission" date="2023-05" db="EMBL/GenBank/DDBJ databases">
        <authorList>
            <person name="Yin Y."/>
            <person name="Lu Z."/>
        </authorList>
    </citation>
    <scope>NUCLEOTIDE SEQUENCE [LARGE SCALE GENOMIC DNA]</scope>
    <source>
        <strain evidence="2 3">ZM22</strain>
    </source>
</reference>